<evidence type="ECO:0000313" key="2">
    <source>
        <dbReference type="Proteomes" id="UP000254771"/>
    </source>
</evidence>
<keyword evidence="1" id="KW-0808">Transferase</keyword>
<dbReference type="GO" id="GO:0008168">
    <property type="term" value="F:methyltransferase activity"/>
    <property type="evidence" value="ECO:0007669"/>
    <property type="project" value="UniProtKB-KW"/>
</dbReference>
<keyword evidence="2" id="KW-1185">Reference proteome</keyword>
<dbReference type="Proteomes" id="UP000254771">
    <property type="component" value="Unassembled WGS sequence"/>
</dbReference>
<accession>A0A370DW10</accession>
<dbReference type="AlphaFoldDB" id="A0A370DW10"/>
<protein>
    <submittedName>
        <fullName evidence="1">Class I SAM-dependent methyltransferase</fullName>
    </submittedName>
</protein>
<reference evidence="1 2" key="1">
    <citation type="journal article" date="2018" name="ISME J.">
        <title>Endosymbiont genomes yield clues of tubeworm success.</title>
        <authorList>
            <person name="Li Y."/>
            <person name="Liles M.R."/>
            <person name="Halanych K.M."/>
        </authorList>
    </citation>
    <scope>NUCLEOTIDE SEQUENCE [LARGE SCALE GENOMIC DNA]</scope>
    <source>
        <strain evidence="1">A1462</strain>
    </source>
</reference>
<keyword evidence="1" id="KW-0489">Methyltransferase</keyword>
<dbReference type="SUPFAM" id="SSF53335">
    <property type="entry name" value="S-adenosyl-L-methionine-dependent methyltransferases"/>
    <property type="match status" value="1"/>
</dbReference>
<comment type="caution">
    <text evidence="1">The sequence shown here is derived from an EMBL/GenBank/DDBJ whole genome shotgun (WGS) entry which is preliminary data.</text>
</comment>
<dbReference type="Gene3D" id="3.40.50.150">
    <property type="entry name" value="Vaccinia Virus protein VP39"/>
    <property type="match status" value="1"/>
</dbReference>
<name>A0A370DW10_9GAMM</name>
<proteinExistence type="predicted"/>
<dbReference type="Pfam" id="PF13578">
    <property type="entry name" value="Methyltransf_24"/>
    <property type="match status" value="1"/>
</dbReference>
<organism evidence="1 2">
    <name type="scientific">endosymbiont of Escarpia spicata</name>
    <dbReference type="NCBI Taxonomy" id="2200908"/>
    <lineage>
        <taxon>Bacteria</taxon>
        <taxon>Pseudomonadati</taxon>
        <taxon>Pseudomonadota</taxon>
        <taxon>Gammaproteobacteria</taxon>
        <taxon>sulfur-oxidizing symbionts</taxon>
    </lineage>
</organism>
<evidence type="ECO:0000313" key="1">
    <source>
        <dbReference type="EMBL" id="RDH88632.1"/>
    </source>
</evidence>
<dbReference type="EMBL" id="QFXE01000001">
    <property type="protein sequence ID" value="RDH88632.1"/>
    <property type="molecule type" value="Genomic_DNA"/>
</dbReference>
<dbReference type="GO" id="GO:0032259">
    <property type="term" value="P:methylation"/>
    <property type="evidence" value="ECO:0007669"/>
    <property type="project" value="UniProtKB-KW"/>
</dbReference>
<gene>
    <name evidence="1" type="ORF">DIZ78_01500</name>
</gene>
<sequence>MTAKGADYNMTHIQASLTFSYPNEYQPLCDRLGLNQGLPYTEHWSAGADFLDLVVEHCLREKPSVVLECSSGLSTLLLARCCQLNGNSHVWSLENGGEYAQATQAALAFYGLDNMATVLHAPLVATKIGDREFQWYMLSDLSVPEIDMLVIDGPPGFIQKHSRYPALPLLMERLNSHCTVYLDDAARVDERELVTQWQADYPSAQHSFIETERGCSQLSIDKR</sequence>
<dbReference type="InterPro" id="IPR029063">
    <property type="entry name" value="SAM-dependent_MTases_sf"/>
</dbReference>